<evidence type="ECO:0000259" key="1">
    <source>
        <dbReference type="PROSITE" id="PS50127"/>
    </source>
</evidence>
<organism evidence="2 5">
    <name type="scientific">Adineta steineri</name>
    <dbReference type="NCBI Taxonomy" id="433720"/>
    <lineage>
        <taxon>Eukaryota</taxon>
        <taxon>Metazoa</taxon>
        <taxon>Spiralia</taxon>
        <taxon>Gnathifera</taxon>
        <taxon>Rotifera</taxon>
        <taxon>Eurotatoria</taxon>
        <taxon>Bdelloidea</taxon>
        <taxon>Adinetida</taxon>
        <taxon>Adinetidae</taxon>
        <taxon>Adineta</taxon>
    </lineage>
</organism>
<dbReference type="EMBL" id="CAJNOM010000119">
    <property type="protein sequence ID" value="CAF1086276.1"/>
    <property type="molecule type" value="Genomic_DNA"/>
</dbReference>
<dbReference type="EMBL" id="CAJNOI010000008">
    <property type="protein sequence ID" value="CAF0767780.1"/>
    <property type="molecule type" value="Genomic_DNA"/>
</dbReference>
<dbReference type="Proteomes" id="UP000663832">
    <property type="component" value="Unassembled WGS sequence"/>
</dbReference>
<dbReference type="InterPro" id="IPR000608">
    <property type="entry name" value="UBC"/>
</dbReference>
<dbReference type="InterPro" id="IPR050113">
    <property type="entry name" value="Ub_conjugating_enzyme"/>
</dbReference>
<sequence length="174" mass="20067">MATTGKLNKELWTNITRLKLLGKPNTTNRFILESNPFDDEDEEKVAVEKDEYVIKGKIFPSSNIYKETALRIEMKLTSAYPIEAPVVRFLTPVYHPNVESDGTFCHQLLSNASRWKQNRTATLADVIKAIAKHIDEPDPDYSINFDIGKEFIENRAEFDRKASEMVRRNMISRD</sequence>
<gene>
    <name evidence="2" type="ORF">BJG266_LOCUS3383</name>
    <name evidence="3" type="ORF">QVE165_LOCUS19509</name>
</gene>
<feature type="domain" description="UBC core" evidence="1">
    <location>
        <begin position="13"/>
        <end position="171"/>
    </location>
</feature>
<evidence type="ECO:0000313" key="3">
    <source>
        <dbReference type="EMBL" id="CAF1086276.1"/>
    </source>
</evidence>
<dbReference type="SMART" id="SM00212">
    <property type="entry name" value="UBCc"/>
    <property type="match status" value="1"/>
</dbReference>
<evidence type="ECO:0000313" key="2">
    <source>
        <dbReference type="EMBL" id="CAF0767780.1"/>
    </source>
</evidence>
<comment type="caution">
    <text evidence="2">The sequence shown here is derived from an EMBL/GenBank/DDBJ whole genome shotgun (WGS) entry which is preliminary data.</text>
</comment>
<dbReference type="Gene3D" id="3.10.110.10">
    <property type="entry name" value="Ubiquitin Conjugating Enzyme"/>
    <property type="match status" value="1"/>
</dbReference>
<dbReference type="PANTHER" id="PTHR24067">
    <property type="entry name" value="UBIQUITIN-CONJUGATING ENZYME E2"/>
    <property type="match status" value="1"/>
</dbReference>
<dbReference type="SUPFAM" id="SSF54495">
    <property type="entry name" value="UBC-like"/>
    <property type="match status" value="1"/>
</dbReference>
<evidence type="ECO:0000313" key="4">
    <source>
        <dbReference type="Proteomes" id="UP000663832"/>
    </source>
</evidence>
<name>A0A813QJF6_9BILA</name>
<proteinExistence type="predicted"/>
<dbReference type="OrthoDB" id="9978460at2759"/>
<dbReference type="AlphaFoldDB" id="A0A813QJF6"/>
<evidence type="ECO:0000313" key="5">
    <source>
        <dbReference type="Proteomes" id="UP000663877"/>
    </source>
</evidence>
<dbReference type="Proteomes" id="UP000663877">
    <property type="component" value="Unassembled WGS sequence"/>
</dbReference>
<reference evidence="2" key="1">
    <citation type="submission" date="2021-02" db="EMBL/GenBank/DDBJ databases">
        <authorList>
            <person name="Nowell W R."/>
        </authorList>
    </citation>
    <scope>NUCLEOTIDE SEQUENCE</scope>
</reference>
<dbReference type="Pfam" id="PF00179">
    <property type="entry name" value="UQ_con"/>
    <property type="match status" value="1"/>
</dbReference>
<dbReference type="InterPro" id="IPR016135">
    <property type="entry name" value="UBQ-conjugating_enzyme/RWD"/>
</dbReference>
<accession>A0A813QJF6</accession>
<keyword evidence="4" id="KW-1185">Reference proteome</keyword>
<dbReference type="PROSITE" id="PS50127">
    <property type="entry name" value="UBC_2"/>
    <property type="match status" value="1"/>
</dbReference>
<protein>
    <recommendedName>
        <fullName evidence="1">UBC core domain-containing protein</fullName>
    </recommendedName>
</protein>